<sequence>MMEQMDWEYYTGKPGIGGELKEQVDDFVVQELSNHELDEDGDHLIVQLRKQNMTTMDAVNTLSNMLHISKDRIGYAGNKDKRAITEQYISIQGVSEEDVRQIFTDEFELEVVGKNGYIGLGNLEANRFEITIRDLNLPQDDIKRRTESIVEDLDGKFPNYFGRQRFGSSRPITHQVGRLILKGEFEEAVWTYIAKPYDQEYSSIRKVREELWDTRQVEDAAEKFPKQYRYEKALLYHLTKNPEDYKGAIKRLPEGLQQLFIHAYQSWVFNRALSKLLEDDWYDEKYEIPLVGYKTDLKDNKPENIIKEVLEQEGVSQEDFRLQEMPELRSEGSYRRAFGDFRKFSVLETDEDDLNMSKNKERVKFDLPKGSYATVMLREIMKNN</sequence>
<dbReference type="InterPro" id="IPR020119">
    <property type="entry name" value="PsdUridine_synth_TruD_CS"/>
</dbReference>
<dbReference type="PROSITE" id="PS01268">
    <property type="entry name" value="UPF0024"/>
    <property type="match status" value="1"/>
</dbReference>
<dbReference type="NCBIfam" id="TIGR00094">
    <property type="entry name" value="tRNA_TruD_broad"/>
    <property type="match status" value="1"/>
</dbReference>
<dbReference type="PANTHER" id="PTHR13326:SF21">
    <property type="entry name" value="PSEUDOURIDYLATE SYNTHASE PUS7L"/>
    <property type="match status" value="1"/>
</dbReference>
<name>A0ABY8CGV6_9ARCH</name>
<dbReference type="Proteomes" id="UP001218034">
    <property type="component" value="Chromosome"/>
</dbReference>
<dbReference type="EC" id="5.4.99.27" evidence="4"/>
<evidence type="ECO:0000256" key="2">
    <source>
        <dbReference type="ARBA" id="ARBA00022694"/>
    </source>
</evidence>
<evidence type="ECO:0000259" key="5">
    <source>
        <dbReference type="PROSITE" id="PS50984"/>
    </source>
</evidence>
<evidence type="ECO:0000256" key="4">
    <source>
        <dbReference type="HAMAP-Rule" id="MF_01082"/>
    </source>
</evidence>
<dbReference type="PROSITE" id="PS50984">
    <property type="entry name" value="TRUD"/>
    <property type="match status" value="1"/>
</dbReference>
<dbReference type="Gene3D" id="3.30.2350.20">
    <property type="entry name" value="TruD, catalytic domain"/>
    <property type="match status" value="3"/>
</dbReference>
<dbReference type="InterPro" id="IPR011760">
    <property type="entry name" value="PsdUridine_synth_TruD_insert"/>
</dbReference>
<reference evidence="6 7" key="1">
    <citation type="submission" date="2022-09" db="EMBL/GenBank/DDBJ databases">
        <title>Xylan utilization by haloarchaea-nanohaloarchaea associations.</title>
        <authorList>
            <person name="Yakimov M."/>
        </authorList>
    </citation>
    <scope>NUCLEOTIDE SEQUENCE [LARGE SCALE GENOMIC DNA]</scope>
    <source>
        <strain evidence="6 7">SVXNc</strain>
    </source>
</reference>
<protein>
    <recommendedName>
        <fullName evidence="4">Probable tRNA pseudouridine synthase D</fullName>
        <ecNumber evidence="4">5.4.99.27</ecNumber>
    </recommendedName>
    <alternativeName>
        <fullName evidence="4">tRNA pseudouridine(13) synthase</fullName>
    </alternativeName>
    <alternativeName>
        <fullName evidence="4">tRNA pseudouridylate synthase D</fullName>
    </alternativeName>
    <alternativeName>
        <fullName evidence="4">tRNA-uridine isomerase D</fullName>
    </alternativeName>
</protein>
<dbReference type="PANTHER" id="PTHR13326">
    <property type="entry name" value="TRNA PSEUDOURIDINE SYNTHASE D"/>
    <property type="match status" value="1"/>
</dbReference>
<accession>A0ABY8CGV6</accession>
<dbReference type="InterPro" id="IPR020103">
    <property type="entry name" value="PsdUridine_synth_cat_dom_sf"/>
</dbReference>
<dbReference type="RefSeq" id="WP_347722131.1">
    <property type="nucleotide sequence ID" value="NZ_CP104395.1"/>
</dbReference>
<proteinExistence type="inferred from homology"/>
<dbReference type="InterPro" id="IPR042214">
    <property type="entry name" value="TruD_catalytic"/>
</dbReference>
<comment type="function">
    <text evidence="4">Could be responsible for synthesis of pseudouridine from uracil-13 in transfer RNAs.</text>
</comment>
<feature type="active site" description="Nucleophile" evidence="4">
    <location>
        <position position="80"/>
    </location>
</feature>
<comment type="catalytic activity">
    <reaction evidence="4">
        <text>uridine(13) in tRNA = pseudouridine(13) in tRNA</text>
        <dbReference type="Rhea" id="RHEA:42540"/>
        <dbReference type="Rhea" id="RHEA-COMP:10105"/>
        <dbReference type="Rhea" id="RHEA-COMP:10106"/>
        <dbReference type="ChEBI" id="CHEBI:65314"/>
        <dbReference type="ChEBI" id="CHEBI:65315"/>
        <dbReference type="EC" id="5.4.99.27"/>
    </reaction>
</comment>
<organism evidence="6 7">
    <name type="scientific">Candidatus Nanohalococcus occultus</name>
    <dbReference type="NCBI Taxonomy" id="2978047"/>
    <lineage>
        <taxon>Archaea</taxon>
        <taxon>Candidatus Nanohalarchaeota</taxon>
        <taxon>Candidatus Nanohalarchaeota incertae sedis</taxon>
        <taxon>Candidatus Nanohalococcus</taxon>
    </lineage>
</organism>
<evidence type="ECO:0000313" key="6">
    <source>
        <dbReference type="EMBL" id="WEL19260.1"/>
    </source>
</evidence>
<dbReference type="SUPFAM" id="SSF55120">
    <property type="entry name" value="Pseudouridine synthase"/>
    <property type="match status" value="1"/>
</dbReference>
<keyword evidence="3 4" id="KW-0413">Isomerase</keyword>
<dbReference type="GeneID" id="98290274"/>
<evidence type="ECO:0000256" key="3">
    <source>
        <dbReference type="ARBA" id="ARBA00023235"/>
    </source>
</evidence>
<dbReference type="EMBL" id="CP104395">
    <property type="protein sequence ID" value="WEL19260.1"/>
    <property type="molecule type" value="Genomic_DNA"/>
</dbReference>
<comment type="similarity">
    <text evidence="1 4">Belongs to the pseudouridine synthase TruD family.</text>
</comment>
<dbReference type="HAMAP" id="MF_01082">
    <property type="entry name" value="TruD"/>
    <property type="match status" value="1"/>
</dbReference>
<dbReference type="Pfam" id="PF01142">
    <property type="entry name" value="TruD"/>
    <property type="match status" value="2"/>
</dbReference>
<dbReference type="InterPro" id="IPR001656">
    <property type="entry name" value="PsdUridine_synth_TruD"/>
</dbReference>
<dbReference type="GO" id="GO:0160150">
    <property type="term" value="F:tRNA pseudouridine(13) synthase activity"/>
    <property type="evidence" value="ECO:0007669"/>
    <property type="project" value="UniProtKB-EC"/>
</dbReference>
<dbReference type="PIRSF" id="PIRSF037016">
    <property type="entry name" value="Pseudouridin_synth_euk_prd"/>
    <property type="match status" value="1"/>
</dbReference>
<keyword evidence="2 4" id="KW-0819">tRNA processing</keyword>
<keyword evidence="7" id="KW-1185">Reference proteome</keyword>
<gene>
    <name evidence="4 6" type="primary">truD</name>
    <name evidence="6" type="ORF">SVXNc_0232</name>
</gene>
<feature type="domain" description="TRUD" evidence="5">
    <location>
        <begin position="156"/>
        <end position="384"/>
    </location>
</feature>
<evidence type="ECO:0000313" key="7">
    <source>
        <dbReference type="Proteomes" id="UP001218034"/>
    </source>
</evidence>
<evidence type="ECO:0000256" key="1">
    <source>
        <dbReference type="ARBA" id="ARBA00007953"/>
    </source>
</evidence>